<gene>
    <name evidence="2" type="ORF">EZH22_08450</name>
</gene>
<feature type="transmembrane region" description="Helical" evidence="1">
    <location>
        <begin position="156"/>
        <end position="178"/>
    </location>
</feature>
<sequence length="298" mass="32086">MSDEDVSEAGRSERVKLPVVSTATLSLQWGLVVARRHWLMVIAYAVVPFAFILIFQHFFPLRLGSRVDPWPILVLFAAVPAYSVSLVVLALVTHNEVLRGSAGLDGATLGRGGSRAFGYVFDVLLLMLAGIASLAALAGVHAVLGRWTGTGPGPSGVVVFAFFAWWVLAVLAIQRLLLRLPSRALGRTLSWRKVWRLGRGNTWRMLGCMFLITAVIGMGIGALMMPLQMSFLPYLLPVPPLAGDEAISLTPFANPDTPFALVAAAALVMGLSYPVNTVFICAFLSLSYLHLRDGTPGT</sequence>
<feature type="transmembrane region" description="Helical" evidence="1">
    <location>
        <begin position="206"/>
        <end position="227"/>
    </location>
</feature>
<dbReference type="EMBL" id="CP063362">
    <property type="protein sequence ID" value="QRG08316.1"/>
    <property type="molecule type" value="Genomic_DNA"/>
</dbReference>
<protein>
    <submittedName>
        <fullName evidence="2">Uncharacterized protein</fullName>
    </submittedName>
</protein>
<proteinExistence type="predicted"/>
<keyword evidence="3" id="KW-1185">Reference proteome</keyword>
<dbReference type="AlphaFoldDB" id="A0A974PRU7"/>
<feature type="transmembrane region" description="Helical" evidence="1">
    <location>
        <begin position="38"/>
        <end position="58"/>
    </location>
</feature>
<evidence type="ECO:0000256" key="1">
    <source>
        <dbReference type="SAM" id="Phobius"/>
    </source>
</evidence>
<name>A0A974PRU7_9HYPH</name>
<keyword evidence="1" id="KW-0472">Membrane</keyword>
<accession>A0A974PRU7</accession>
<dbReference type="KEGG" id="xdi:EZH22_08450"/>
<evidence type="ECO:0000313" key="2">
    <source>
        <dbReference type="EMBL" id="QRG08316.1"/>
    </source>
</evidence>
<dbReference type="Proteomes" id="UP000596427">
    <property type="component" value="Chromosome"/>
</dbReference>
<keyword evidence="1" id="KW-1133">Transmembrane helix</keyword>
<dbReference type="RefSeq" id="WP_203195229.1">
    <property type="nucleotide sequence ID" value="NZ_CP063362.1"/>
</dbReference>
<organism evidence="2 3">
    <name type="scientific">Xanthobacter dioxanivorans</name>
    <dbReference type="NCBI Taxonomy" id="2528964"/>
    <lineage>
        <taxon>Bacteria</taxon>
        <taxon>Pseudomonadati</taxon>
        <taxon>Pseudomonadota</taxon>
        <taxon>Alphaproteobacteria</taxon>
        <taxon>Hyphomicrobiales</taxon>
        <taxon>Xanthobacteraceae</taxon>
        <taxon>Xanthobacter</taxon>
    </lineage>
</organism>
<reference evidence="2 3" key="1">
    <citation type="submission" date="2020-10" db="EMBL/GenBank/DDBJ databases">
        <title>Degradation of 1,4-Dioxane by Xanthobacter sp. YN2, via a Novel Group-2 Soluble Di-Iron Monooxygenase.</title>
        <authorList>
            <person name="Ma F."/>
            <person name="Wang Y."/>
            <person name="Yang J."/>
            <person name="Guo H."/>
            <person name="Su D."/>
            <person name="Yu L."/>
        </authorList>
    </citation>
    <scope>NUCLEOTIDE SEQUENCE [LARGE SCALE GENOMIC DNA]</scope>
    <source>
        <strain evidence="2 3">YN2</strain>
    </source>
</reference>
<feature type="transmembrane region" description="Helical" evidence="1">
    <location>
        <begin position="70"/>
        <end position="92"/>
    </location>
</feature>
<feature type="transmembrane region" description="Helical" evidence="1">
    <location>
        <begin position="119"/>
        <end position="144"/>
    </location>
</feature>
<feature type="transmembrane region" description="Helical" evidence="1">
    <location>
        <begin position="259"/>
        <end position="284"/>
    </location>
</feature>
<keyword evidence="1" id="KW-0812">Transmembrane</keyword>
<evidence type="ECO:0000313" key="3">
    <source>
        <dbReference type="Proteomes" id="UP000596427"/>
    </source>
</evidence>